<reference evidence="1" key="1">
    <citation type="submission" date="2019-11" db="EMBL/GenBank/DDBJ databases">
        <title>Nori genome reveals adaptations in red seaweeds to the harsh intertidal environment.</title>
        <authorList>
            <person name="Wang D."/>
            <person name="Mao Y."/>
        </authorList>
    </citation>
    <scope>NUCLEOTIDE SEQUENCE</scope>
    <source>
        <tissue evidence="1">Gametophyte</tissue>
    </source>
</reference>
<organism evidence="1 2">
    <name type="scientific">Pyropia yezoensis</name>
    <name type="common">Susabi-nori</name>
    <name type="synonym">Porphyra yezoensis</name>
    <dbReference type="NCBI Taxonomy" id="2788"/>
    <lineage>
        <taxon>Eukaryota</taxon>
        <taxon>Rhodophyta</taxon>
        <taxon>Bangiophyceae</taxon>
        <taxon>Bangiales</taxon>
        <taxon>Bangiaceae</taxon>
        <taxon>Pyropia</taxon>
    </lineage>
</organism>
<dbReference type="Proteomes" id="UP000798662">
    <property type="component" value="Chromosome 1"/>
</dbReference>
<keyword evidence="2" id="KW-1185">Reference proteome</keyword>
<gene>
    <name evidence="1" type="ORF">I4F81_000540</name>
</gene>
<name>A0ACC3BJ12_PYRYE</name>
<sequence>MPDAMSKEEALAADRRDAQRLLDADPPTGGGNADNPLHSVSQIDIALPSDATKAAVAATVKDDAAPPSGSGGRGAAAGGGGTVASAAGGGGGAAAAAAAADSGFSSEVAGIMFFNFISSTGIVSANKYVFRTVGFTFATTLTLVHFIMTTMGLALFAKLGFFTVKRLEVRKAAALAAAGMGFVVFSNLSLQYNSVGFYQVMKHLTVAAVVVIEALVYKRVLPRPLWGSIACLCIGIAITGATDFELNMVGTVFACLNVVCTAMYQIWTGSLQRSLAANPLQLQMYIAPLSAVMMLPFVPLLDNYNPASPTSIWHFEMTRSAAAAIALTGVLAFCVNVSIFWVIGRTSAVTYNVLGHAKTSTLLMVDFLFFGRPVEWKNMTGLGIAITGVVSYTQTKLRLSQQAKVAGGGGGS</sequence>
<proteinExistence type="predicted"/>
<dbReference type="EMBL" id="CM020618">
    <property type="protein sequence ID" value="KAK1857926.1"/>
    <property type="molecule type" value="Genomic_DNA"/>
</dbReference>
<comment type="caution">
    <text evidence="1">The sequence shown here is derived from an EMBL/GenBank/DDBJ whole genome shotgun (WGS) entry which is preliminary data.</text>
</comment>
<evidence type="ECO:0000313" key="1">
    <source>
        <dbReference type="EMBL" id="KAK1857926.1"/>
    </source>
</evidence>
<evidence type="ECO:0000313" key="2">
    <source>
        <dbReference type="Proteomes" id="UP000798662"/>
    </source>
</evidence>
<accession>A0ACC3BJ12</accession>
<protein>
    <submittedName>
        <fullName evidence="1">Uncharacterized protein</fullName>
    </submittedName>
</protein>